<dbReference type="GO" id="GO:0003700">
    <property type="term" value="F:DNA-binding transcription factor activity"/>
    <property type="evidence" value="ECO:0007669"/>
    <property type="project" value="InterPro"/>
</dbReference>
<dbReference type="InterPro" id="IPR009057">
    <property type="entry name" value="Homeodomain-like_sf"/>
</dbReference>
<keyword evidence="2" id="KW-0804">Transcription</keyword>
<dbReference type="Pfam" id="PF12833">
    <property type="entry name" value="HTH_18"/>
    <property type="match status" value="1"/>
</dbReference>
<dbReference type="SUPFAM" id="SSF46689">
    <property type="entry name" value="Homeodomain-like"/>
    <property type="match status" value="2"/>
</dbReference>
<proteinExistence type="predicted"/>
<name>A0A7X1B5B1_9BACT</name>
<dbReference type="SMART" id="SM00342">
    <property type="entry name" value="HTH_ARAC"/>
    <property type="match status" value="1"/>
</dbReference>
<gene>
    <name evidence="4" type="ORF">H5P27_07705</name>
</gene>
<organism evidence="4 5">
    <name type="scientific">Pelagicoccus albus</name>
    <dbReference type="NCBI Taxonomy" id="415222"/>
    <lineage>
        <taxon>Bacteria</taxon>
        <taxon>Pseudomonadati</taxon>
        <taxon>Verrucomicrobiota</taxon>
        <taxon>Opitutia</taxon>
        <taxon>Puniceicoccales</taxon>
        <taxon>Pelagicoccaceae</taxon>
        <taxon>Pelagicoccus</taxon>
    </lineage>
</organism>
<comment type="caution">
    <text evidence="4">The sequence shown here is derived from an EMBL/GenBank/DDBJ whole genome shotgun (WGS) entry which is preliminary data.</text>
</comment>
<dbReference type="PROSITE" id="PS01124">
    <property type="entry name" value="HTH_ARAC_FAMILY_2"/>
    <property type="match status" value="1"/>
</dbReference>
<evidence type="ECO:0000256" key="1">
    <source>
        <dbReference type="ARBA" id="ARBA00023015"/>
    </source>
</evidence>
<evidence type="ECO:0000313" key="5">
    <source>
        <dbReference type="Proteomes" id="UP000526501"/>
    </source>
</evidence>
<keyword evidence="1" id="KW-0805">Transcription regulation</keyword>
<feature type="domain" description="HTH araC/xylS-type" evidence="3">
    <location>
        <begin position="180"/>
        <end position="278"/>
    </location>
</feature>
<evidence type="ECO:0000256" key="2">
    <source>
        <dbReference type="ARBA" id="ARBA00023163"/>
    </source>
</evidence>
<dbReference type="GO" id="GO:0043565">
    <property type="term" value="F:sequence-specific DNA binding"/>
    <property type="evidence" value="ECO:0007669"/>
    <property type="project" value="InterPro"/>
</dbReference>
<accession>A0A7X1B5B1</accession>
<dbReference type="PANTHER" id="PTHR47893">
    <property type="entry name" value="REGULATORY PROTEIN PCHR"/>
    <property type="match status" value="1"/>
</dbReference>
<dbReference type="AlphaFoldDB" id="A0A7X1B5B1"/>
<sequence length="279" mass="31710">MPSDDYPHKLVPPSERYPTWQGKAQEGLLYLGWGARNFSDEAIPVHSNPGWTYWVLLEGNVTIQHRNGSRDFTEGEGLRCGPRYPFGFPLQKGNSIKVLNWIWKDKSEGNECSENEAETVAFSKDQIRMLAALHEQSRILTLDTSANGLATLAHIRSLLDLAFQRARDSQNSSDGQNRVLAARQWMLHNLNKTNPSSSLARFLDISPMTLHRLFINEVGESPGAHFRKLKMEQARNLLRLEGHSVKSVAFDMGYRHPQDFSRAYKKRFGACPKKEQTNS</sequence>
<dbReference type="PANTHER" id="PTHR47893:SF1">
    <property type="entry name" value="REGULATORY PROTEIN PCHR"/>
    <property type="match status" value="1"/>
</dbReference>
<dbReference type="Gene3D" id="1.10.10.60">
    <property type="entry name" value="Homeodomain-like"/>
    <property type="match status" value="1"/>
</dbReference>
<protein>
    <submittedName>
        <fullName evidence="4">Helix-turn-helix transcriptional regulator</fullName>
    </submittedName>
</protein>
<dbReference type="InterPro" id="IPR018060">
    <property type="entry name" value="HTH_AraC"/>
</dbReference>
<dbReference type="InterPro" id="IPR053142">
    <property type="entry name" value="PchR_regulatory_protein"/>
</dbReference>
<reference evidence="4 5" key="1">
    <citation type="submission" date="2020-07" db="EMBL/GenBank/DDBJ databases">
        <authorList>
            <person name="Feng X."/>
        </authorList>
    </citation>
    <scope>NUCLEOTIDE SEQUENCE [LARGE SCALE GENOMIC DNA]</scope>
    <source>
        <strain evidence="4 5">JCM23202</strain>
    </source>
</reference>
<dbReference type="EMBL" id="JACHVC010000007">
    <property type="protein sequence ID" value="MBC2605926.1"/>
    <property type="molecule type" value="Genomic_DNA"/>
</dbReference>
<dbReference type="RefSeq" id="WP_185659814.1">
    <property type="nucleotide sequence ID" value="NZ_CAWPOO010000007.1"/>
</dbReference>
<keyword evidence="5" id="KW-1185">Reference proteome</keyword>
<evidence type="ECO:0000259" key="3">
    <source>
        <dbReference type="PROSITE" id="PS01124"/>
    </source>
</evidence>
<dbReference type="Proteomes" id="UP000526501">
    <property type="component" value="Unassembled WGS sequence"/>
</dbReference>
<evidence type="ECO:0000313" key="4">
    <source>
        <dbReference type="EMBL" id="MBC2605926.1"/>
    </source>
</evidence>